<dbReference type="PANTHER" id="PTHR10859">
    <property type="entry name" value="GLYCOSYL TRANSFERASE"/>
    <property type="match status" value="1"/>
</dbReference>
<protein>
    <submittedName>
        <fullName evidence="8">Glycosyltransferase</fullName>
        <ecNumber evidence="8">2.4.-.-</ecNumber>
    </submittedName>
</protein>
<evidence type="ECO:0000259" key="6">
    <source>
        <dbReference type="Pfam" id="PF00535"/>
    </source>
</evidence>
<proteinExistence type="predicted"/>
<evidence type="ECO:0000313" key="9">
    <source>
        <dbReference type="Proteomes" id="UP001596410"/>
    </source>
</evidence>
<accession>A0ABW2ER16</accession>
<keyword evidence="3 5" id="KW-1133">Transmembrane helix</keyword>
<evidence type="ECO:0000259" key="7">
    <source>
        <dbReference type="Pfam" id="PF04138"/>
    </source>
</evidence>
<feature type="domain" description="GtrA/DPMS transmembrane" evidence="7">
    <location>
        <begin position="230"/>
        <end position="349"/>
    </location>
</feature>
<dbReference type="InterPro" id="IPR001173">
    <property type="entry name" value="Glyco_trans_2-like"/>
</dbReference>
<feature type="transmembrane region" description="Helical" evidence="5">
    <location>
        <begin position="259"/>
        <end position="279"/>
    </location>
</feature>
<evidence type="ECO:0000256" key="5">
    <source>
        <dbReference type="SAM" id="Phobius"/>
    </source>
</evidence>
<reference evidence="9" key="1">
    <citation type="journal article" date="2019" name="Int. J. Syst. Evol. Microbiol.">
        <title>The Global Catalogue of Microorganisms (GCM) 10K type strain sequencing project: providing services to taxonomists for standard genome sequencing and annotation.</title>
        <authorList>
            <consortium name="The Broad Institute Genomics Platform"/>
            <consortium name="The Broad Institute Genome Sequencing Center for Infectious Disease"/>
            <person name="Wu L."/>
            <person name="Ma J."/>
        </authorList>
    </citation>
    <scope>NUCLEOTIDE SEQUENCE [LARGE SCALE GENOMIC DNA]</scope>
    <source>
        <strain evidence="9">CGMCC 4.1621</strain>
    </source>
</reference>
<keyword evidence="8" id="KW-0808">Transferase</keyword>
<evidence type="ECO:0000256" key="2">
    <source>
        <dbReference type="ARBA" id="ARBA00022692"/>
    </source>
</evidence>
<dbReference type="CDD" id="cd04179">
    <property type="entry name" value="DPM_DPG-synthase_like"/>
    <property type="match status" value="1"/>
</dbReference>
<name>A0ABW2ER16_9BACI</name>
<evidence type="ECO:0000313" key="8">
    <source>
        <dbReference type="EMBL" id="MFC7062972.1"/>
    </source>
</evidence>
<evidence type="ECO:0000256" key="1">
    <source>
        <dbReference type="ARBA" id="ARBA00004141"/>
    </source>
</evidence>
<keyword evidence="4 5" id="KW-0472">Membrane</keyword>
<comment type="subcellular location">
    <subcellularLocation>
        <location evidence="1">Membrane</location>
        <topology evidence="1">Multi-pass membrane protein</topology>
    </subcellularLocation>
</comment>
<dbReference type="InterPro" id="IPR029044">
    <property type="entry name" value="Nucleotide-diphossugar_trans"/>
</dbReference>
<feature type="transmembrane region" description="Helical" evidence="5">
    <location>
        <begin position="326"/>
        <end position="343"/>
    </location>
</feature>
<dbReference type="EC" id="2.4.-.-" evidence="8"/>
<dbReference type="PANTHER" id="PTHR10859:SF114">
    <property type="entry name" value="DOLICHOL-PHOSPHATE MANNOSYLTRANSFERASE"/>
    <property type="match status" value="1"/>
</dbReference>
<organism evidence="8 9">
    <name type="scientific">Halobacillus seohaensis</name>
    <dbReference type="NCBI Taxonomy" id="447421"/>
    <lineage>
        <taxon>Bacteria</taxon>
        <taxon>Bacillati</taxon>
        <taxon>Bacillota</taxon>
        <taxon>Bacilli</taxon>
        <taxon>Bacillales</taxon>
        <taxon>Bacillaceae</taxon>
        <taxon>Halobacillus</taxon>
    </lineage>
</organism>
<feature type="transmembrane region" description="Helical" evidence="5">
    <location>
        <begin position="231"/>
        <end position="253"/>
    </location>
</feature>
<sequence length="360" mass="41057">MTINFQEISLIIPAYNPDNKLIELVNELSSINFNSIIVVDDGSSTSNHIFNELKDKQNCIILHHEKNKGKGRALKTAFSYVQKHQTNITGMLTADADGQHSIPDIKKVAESLLKHPNNLILGVRDFKKENIPLRSRFGNNLTKLIFRITSGLNIRDTQTGLRGIPLSFSKHLLNVDGERYEFETRMILASKDINCEISEVEIDTIYIDDNSSSHFNPILDSLKIYYIFIRFLLSSVASFILDVGLFTLFSAFLKTILPGSFIIISTILARVFSSLFNYFVNRNIVFKSTTYTKVTLIKYYTLAVFILGASSISVHYTYQFIGDHEVIIKVLIDSILFLMSFYIQRTWIFNKKQATEGEHL</sequence>
<dbReference type="Proteomes" id="UP001596410">
    <property type="component" value="Unassembled WGS sequence"/>
</dbReference>
<dbReference type="Gene3D" id="3.90.550.10">
    <property type="entry name" value="Spore Coat Polysaccharide Biosynthesis Protein SpsA, Chain A"/>
    <property type="match status" value="1"/>
</dbReference>
<gene>
    <name evidence="8" type="ORF">ACFQIC_14155</name>
</gene>
<dbReference type="InterPro" id="IPR007267">
    <property type="entry name" value="GtrA_DPMS_TM"/>
</dbReference>
<dbReference type="EMBL" id="JBHSZV010000035">
    <property type="protein sequence ID" value="MFC7062972.1"/>
    <property type="molecule type" value="Genomic_DNA"/>
</dbReference>
<feature type="domain" description="Glycosyltransferase 2-like" evidence="6">
    <location>
        <begin position="9"/>
        <end position="139"/>
    </location>
</feature>
<keyword evidence="9" id="KW-1185">Reference proteome</keyword>
<evidence type="ECO:0000256" key="4">
    <source>
        <dbReference type="ARBA" id="ARBA00023136"/>
    </source>
</evidence>
<dbReference type="Pfam" id="PF04138">
    <property type="entry name" value="GtrA_DPMS_TM"/>
    <property type="match status" value="1"/>
</dbReference>
<keyword evidence="8" id="KW-0328">Glycosyltransferase</keyword>
<comment type="caution">
    <text evidence="8">The sequence shown here is derived from an EMBL/GenBank/DDBJ whole genome shotgun (WGS) entry which is preliminary data.</text>
</comment>
<keyword evidence="2 5" id="KW-0812">Transmembrane</keyword>
<dbReference type="Pfam" id="PF00535">
    <property type="entry name" value="Glycos_transf_2"/>
    <property type="match status" value="1"/>
</dbReference>
<feature type="transmembrane region" description="Helical" evidence="5">
    <location>
        <begin position="299"/>
        <end position="320"/>
    </location>
</feature>
<evidence type="ECO:0000256" key="3">
    <source>
        <dbReference type="ARBA" id="ARBA00022989"/>
    </source>
</evidence>
<dbReference type="GO" id="GO:0016757">
    <property type="term" value="F:glycosyltransferase activity"/>
    <property type="evidence" value="ECO:0007669"/>
    <property type="project" value="UniProtKB-KW"/>
</dbReference>
<dbReference type="SUPFAM" id="SSF53448">
    <property type="entry name" value="Nucleotide-diphospho-sugar transferases"/>
    <property type="match status" value="1"/>
</dbReference>